<reference evidence="3 4" key="1">
    <citation type="submission" date="2021-04" db="EMBL/GenBank/DDBJ databases">
        <authorList>
            <person name="Bliznina A."/>
        </authorList>
    </citation>
    <scope>NUCLEOTIDE SEQUENCE [LARGE SCALE GENOMIC DNA]</scope>
</reference>
<feature type="compositionally biased region" description="Low complexity" evidence="1">
    <location>
        <begin position="30"/>
        <end position="67"/>
    </location>
</feature>
<feature type="chain" id="PRO_5046848192" evidence="2">
    <location>
        <begin position="16"/>
        <end position="277"/>
    </location>
</feature>
<dbReference type="Proteomes" id="UP001158576">
    <property type="component" value="Chromosome 2"/>
</dbReference>
<feature type="region of interest" description="Disordered" evidence="1">
    <location>
        <begin position="28"/>
        <end position="158"/>
    </location>
</feature>
<keyword evidence="2" id="KW-0732">Signal</keyword>
<feature type="signal peptide" evidence="2">
    <location>
        <begin position="1"/>
        <end position="15"/>
    </location>
</feature>
<organism evidence="3 4">
    <name type="scientific">Oikopleura dioica</name>
    <name type="common">Tunicate</name>
    <dbReference type="NCBI Taxonomy" id="34765"/>
    <lineage>
        <taxon>Eukaryota</taxon>
        <taxon>Metazoa</taxon>
        <taxon>Chordata</taxon>
        <taxon>Tunicata</taxon>
        <taxon>Appendicularia</taxon>
        <taxon>Copelata</taxon>
        <taxon>Oikopleuridae</taxon>
        <taxon>Oikopleura</taxon>
    </lineage>
</organism>
<evidence type="ECO:0000256" key="1">
    <source>
        <dbReference type="SAM" id="MobiDB-lite"/>
    </source>
</evidence>
<accession>A0ABN7T968</accession>
<feature type="compositionally biased region" description="Low complexity" evidence="1">
    <location>
        <begin position="136"/>
        <end position="152"/>
    </location>
</feature>
<sequence length="277" mass="30261">MKLFTAFTFAATVLAQEPDYDYFRGNFGSTTTEEPTIPPETTYTPWDTSTPEPGTTETDPYTTESTPVVTGTDPYTTESTPLVTGTDPYTTESTPVVTGTDPYTTDSTPVVTGTDPYTTESTPVVTGTDPYTTESTPVVTDTNPYTTDTTEPPTTPPSPGTDIFCHTCHAANMTACLEEGEKLECPENASVCQIEVRKRNGSLEDIRMGCKSRVACLDNKKQNFVGQWGRHQCQPFSWWKKGPSVCRQCCTGPECTIEVMNSAEETTKAAWRANLLN</sequence>
<feature type="compositionally biased region" description="Polar residues" evidence="1">
    <location>
        <begin position="73"/>
        <end position="135"/>
    </location>
</feature>
<dbReference type="CDD" id="cd23539">
    <property type="entry name" value="TFP_LU_ECD_CinHb4_like"/>
    <property type="match status" value="1"/>
</dbReference>
<protein>
    <submittedName>
        <fullName evidence="3">Oidioi.mRNA.OKI2018_I69.chr2.g7216.t1.cds</fullName>
    </submittedName>
</protein>
<gene>
    <name evidence="3" type="ORF">OKIOD_LOCUS15981</name>
</gene>
<evidence type="ECO:0000313" key="4">
    <source>
        <dbReference type="Proteomes" id="UP001158576"/>
    </source>
</evidence>
<name>A0ABN7T968_OIKDI</name>
<keyword evidence="4" id="KW-1185">Reference proteome</keyword>
<evidence type="ECO:0000256" key="2">
    <source>
        <dbReference type="SAM" id="SignalP"/>
    </source>
</evidence>
<proteinExistence type="predicted"/>
<dbReference type="EMBL" id="OU015567">
    <property type="protein sequence ID" value="CAG5113071.1"/>
    <property type="molecule type" value="Genomic_DNA"/>
</dbReference>
<evidence type="ECO:0000313" key="3">
    <source>
        <dbReference type="EMBL" id="CAG5113071.1"/>
    </source>
</evidence>